<dbReference type="AlphaFoldDB" id="A0A291RFD6"/>
<evidence type="ECO:0000313" key="2">
    <source>
        <dbReference type="Proteomes" id="UP000221961"/>
    </source>
</evidence>
<evidence type="ECO:0000313" key="1">
    <source>
        <dbReference type="EMBL" id="ATL66077.1"/>
    </source>
</evidence>
<name>A0A291RFD6_9NOCA</name>
<sequence length="165" mass="18033">MSELRSSSSDGADRRLSAVIAEHRELLRAPAEEYRRAAAARARRSAPVGEPLLAEQTDRLIADLLIDPVRHRHLDIDAYLAVREGIPLRYDAQHHRFTAPGTTVHPNGPERRLGIIARLAARGADLDQILTVATVVITHPGAAGEATPLARDEVRARIPAKSMPE</sequence>
<organism evidence="1 2">
    <name type="scientific">Nocardia terpenica</name>
    <dbReference type="NCBI Taxonomy" id="455432"/>
    <lineage>
        <taxon>Bacteria</taxon>
        <taxon>Bacillati</taxon>
        <taxon>Actinomycetota</taxon>
        <taxon>Actinomycetes</taxon>
        <taxon>Mycobacteriales</taxon>
        <taxon>Nocardiaceae</taxon>
        <taxon>Nocardia</taxon>
    </lineage>
</organism>
<accession>A0A291RFD6</accession>
<dbReference type="Proteomes" id="UP000221961">
    <property type="component" value="Chromosome"/>
</dbReference>
<proteinExistence type="predicted"/>
<dbReference type="EMBL" id="CP023778">
    <property type="protein sequence ID" value="ATL66077.1"/>
    <property type="molecule type" value="Genomic_DNA"/>
</dbReference>
<dbReference type="GeneID" id="88357276"/>
<gene>
    <name evidence="1" type="ORF">CRH09_07500</name>
</gene>
<dbReference type="RefSeq" id="WP_098693288.1">
    <property type="nucleotide sequence ID" value="NZ_CP023778.1"/>
</dbReference>
<protein>
    <submittedName>
        <fullName evidence="1">Uncharacterized protein</fullName>
    </submittedName>
</protein>
<reference evidence="1 2" key="1">
    <citation type="submission" date="2017-10" db="EMBL/GenBank/DDBJ databases">
        <title>Comparative genomics between pathogenic Norcardia.</title>
        <authorList>
            <person name="Zeng L."/>
        </authorList>
    </citation>
    <scope>NUCLEOTIDE SEQUENCE [LARGE SCALE GENOMIC DNA]</scope>
    <source>
        <strain evidence="1 2">NC_YFY_NT001</strain>
    </source>
</reference>
<dbReference type="KEGG" id="ntp:CRH09_07500"/>